<protein>
    <submittedName>
        <fullName evidence="1">Uncharacterized protein</fullName>
    </submittedName>
</protein>
<accession>D7TFB2</accession>
<reference evidence="2" key="1">
    <citation type="journal article" date="2007" name="Nature">
        <title>The grapevine genome sequence suggests ancestral hexaploidization in major angiosperm phyla.</title>
        <authorList>
            <consortium name="The French-Italian Public Consortium for Grapevine Genome Characterization."/>
            <person name="Jaillon O."/>
            <person name="Aury J.-M."/>
            <person name="Noel B."/>
            <person name="Policriti A."/>
            <person name="Clepet C."/>
            <person name="Casagrande A."/>
            <person name="Choisne N."/>
            <person name="Aubourg S."/>
            <person name="Vitulo N."/>
            <person name="Jubin C."/>
            <person name="Vezzi A."/>
            <person name="Legeai F."/>
            <person name="Hugueney P."/>
            <person name="Dasilva C."/>
            <person name="Horner D."/>
            <person name="Mica E."/>
            <person name="Jublot D."/>
            <person name="Poulain J."/>
            <person name="Bruyere C."/>
            <person name="Billault A."/>
            <person name="Segurens B."/>
            <person name="Gouyvenoux M."/>
            <person name="Ugarte E."/>
            <person name="Cattonaro F."/>
            <person name="Anthouard V."/>
            <person name="Vico V."/>
            <person name="Del Fabbro C."/>
            <person name="Alaux M."/>
            <person name="Di Gaspero G."/>
            <person name="Dumas V."/>
            <person name="Felice N."/>
            <person name="Paillard S."/>
            <person name="Juman I."/>
            <person name="Moroldo M."/>
            <person name="Scalabrin S."/>
            <person name="Canaguier A."/>
            <person name="Le Clainche I."/>
            <person name="Malacrida G."/>
            <person name="Durand E."/>
            <person name="Pesole G."/>
            <person name="Laucou V."/>
            <person name="Chatelet P."/>
            <person name="Merdinoglu D."/>
            <person name="Delledonne M."/>
            <person name="Pezzotti M."/>
            <person name="Lecharny A."/>
            <person name="Scarpelli C."/>
            <person name="Artiguenave F."/>
            <person name="Pe M.E."/>
            <person name="Valle G."/>
            <person name="Morgante M."/>
            <person name="Caboche M."/>
            <person name="Adam-Blondon A.-F."/>
            <person name="Weissenbach J."/>
            <person name="Quetier F."/>
            <person name="Wincker P."/>
        </authorList>
    </citation>
    <scope>NUCLEOTIDE SEQUENCE [LARGE SCALE GENOMIC DNA]</scope>
    <source>
        <strain evidence="2">cv. Pinot noir / PN40024</strain>
    </source>
</reference>
<dbReference type="Proteomes" id="UP000009183">
    <property type="component" value="Chromosome 2"/>
</dbReference>
<evidence type="ECO:0000313" key="1">
    <source>
        <dbReference type="EMBL" id="CBI29185.3"/>
    </source>
</evidence>
<organism evidence="1 2">
    <name type="scientific">Vitis vinifera</name>
    <name type="common">Grape</name>
    <dbReference type="NCBI Taxonomy" id="29760"/>
    <lineage>
        <taxon>Eukaryota</taxon>
        <taxon>Viridiplantae</taxon>
        <taxon>Streptophyta</taxon>
        <taxon>Embryophyta</taxon>
        <taxon>Tracheophyta</taxon>
        <taxon>Spermatophyta</taxon>
        <taxon>Magnoliopsida</taxon>
        <taxon>eudicotyledons</taxon>
        <taxon>Gunneridae</taxon>
        <taxon>Pentapetalae</taxon>
        <taxon>rosids</taxon>
        <taxon>Vitales</taxon>
        <taxon>Vitaceae</taxon>
        <taxon>Viteae</taxon>
        <taxon>Vitis</taxon>
    </lineage>
</organism>
<gene>
    <name evidence="1" type="ordered locus">VIT_02s0087g00890</name>
</gene>
<dbReference type="HOGENOM" id="CLU_3054289_0_0_1"/>
<sequence>MMGFTSLANYSTRKFYPISLFLVIKTRLTGSLGYHKDIYMLLAQDERRMIERYV</sequence>
<dbReference type="PaxDb" id="29760-VIT_02s0087g00890.t01"/>
<evidence type="ECO:0000313" key="2">
    <source>
        <dbReference type="Proteomes" id="UP000009183"/>
    </source>
</evidence>
<dbReference type="InParanoid" id="D7TFB2"/>
<dbReference type="AlphaFoldDB" id="D7TFB2"/>
<dbReference type="EMBL" id="FN595769">
    <property type="protein sequence ID" value="CBI29185.3"/>
    <property type="molecule type" value="Genomic_DNA"/>
</dbReference>
<keyword evidence="2" id="KW-1185">Reference proteome</keyword>
<name>D7TFB2_VITVI</name>
<proteinExistence type="predicted"/>